<reference evidence="3" key="1">
    <citation type="submission" date="2016-11" db="EMBL/GenBank/DDBJ databases">
        <authorList>
            <person name="Varghese N."/>
            <person name="Submissions S."/>
        </authorList>
    </citation>
    <scope>NUCLEOTIDE SEQUENCE [LARGE SCALE GENOMIC DNA]</scope>
    <source>
        <strain evidence="3">DSM 24786</strain>
    </source>
</reference>
<keyword evidence="3" id="KW-1185">Reference proteome</keyword>
<dbReference type="OrthoDB" id="706213at2"/>
<feature type="transmembrane region" description="Helical" evidence="1">
    <location>
        <begin position="52"/>
        <end position="76"/>
    </location>
</feature>
<dbReference type="AlphaFoldDB" id="A0A1K1PIT4"/>
<dbReference type="EMBL" id="FPIY01000002">
    <property type="protein sequence ID" value="SFW47714.1"/>
    <property type="molecule type" value="Genomic_DNA"/>
</dbReference>
<evidence type="ECO:0000313" key="3">
    <source>
        <dbReference type="Proteomes" id="UP000183257"/>
    </source>
</evidence>
<name>A0A1K1PIT4_9FLAO</name>
<keyword evidence="1" id="KW-0812">Transmembrane</keyword>
<protein>
    <submittedName>
        <fullName evidence="2">Uncharacterized protein</fullName>
    </submittedName>
</protein>
<sequence>MTTKEYNLKNWRTNIAGTTLIFIGVVMVLIGYSSGLTIWGNFQSMFVSFKSIHFFIGTLLMFLIKFGFIFLGYYLLKNNDKITRAKTDNKGLYFKEMSKSSSFTRGAFDLKPFTFLPYAKIKNIYLIKSIWLGYTLEVETENERIKLVTTNALSDVDKKEIYSIVKTRIT</sequence>
<dbReference type="STRING" id="76595.SAMN05660313_01930"/>
<gene>
    <name evidence="2" type="ORF">SAMN05660313_01930</name>
</gene>
<keyword evidence="1" id="KW-1133">Transmembrane helix</keyword>
<organism evidence="2 3">
    <name type="scientific">Cellulophaga fucicola</name>
    <dbReference type="NCBI Taxonomy" id="76595"/>
    <lineage>
        <taxon>Bacteria</taxon>
        <taxon>Pseudomonadati</taxon>
        <taxon>Bacteroidota</taxon>
        <taxon>Flavobacteriia</taxon>
        <taxon>Flavobacteriales</taxon>
        <taxon>Flavobacteriaceae</taxon>
        <taxon>Cellulophaga</taxon>
    </lineage>
</organism>
<keyword evidence="1" id="KW-0472">Membrane</keyword>
<dbReference type="Proteomes" id="UP000183257">
    <property type="component" value="Unassembled WGS sequence"/>
</dbReference>
<feature type="transmembrane region" description="Helical" evidence="1">
    <location>
        <begin position="20"/>
        <end position="40"/>
    </location>
</feature>
<evidence type="ECO:0000256" key="1">
    <source>
        <dbReference type="SAM" id="Phobius"/>
    </source>
</evidence>
<proteinExistence type="predicted"/>
<accession>A0A1K1PIT4</accession>
<evidence type="ECO:0000313" key="2">
    <source>
        <dbReference type="EMBL" id="SFW47714.1"/>
    </source>
</evidence>
<dbReference type="RefSeq" id="WP_072303558.1">
    <property type="nucleotide sequence ID" value="NZ_FPIY01000002.1"/>
</dbReference>